<dbReference type="InterPro" id="IPR011032">
    <property type="entry name" value="GroES-like_sf"/>
</dbReference>
<dbReference type="PANTHER" id="PTHR45033:SF3">
    <property type="entry name" value="DEHYDROGENASE, PUTATIVE (AFU_ORTHOLOGUE AFUA_2G13270)-RELATED"/>
    <property type="match status" value="1"/>
</dbReference>
<accession>A0AAD9I7K0</accession>
<proteinExistence type="predicted"/>
<organism evidence="2 3">
    <name type="scientific">Phyllachora maydis</name>
    <dbReference type="NCBI Taxonomy" id="1825666"/>
    <lineage>
        <taxon>Eukaryota</taxon>
        <taxon>Fungi</taxon>
        <taxon>Dikarya</taxon>
        <taxon>Ascomycota</taxon>
        <taxon>Pezizomycotina</taxon>
        <taxon>Sordariomycetes</taxon>
        <taxon>Sordariomycetidae</taxon>
        <taxon>Phyllachorales</taxon>
        <taxon>Phyllachoraceae</taxon>
        <taxon>Phyllachora</taxon>
    </lineage>
</organism>
<dbReference type="InterPro" id="IPR020843">
    <property type="entry name" value="ER"/>
</dbReference>
<keyword evidence="3" id="KW-1185">Reference proteome</keyword>
<dbReference type="InterPro" id="IPR052711">
    <property type="entry name" value="Zinc_ADH-like"/>
</dbReference>
<dbReference type="SUPFAM" id="SSF50129">
    <property type="entry name" value="GroES-like"/>
    <property type="match status" value="1"/>
</dbReference>
<dbReference type="SMART" id="SM00829">
    <property type="entry name" value="PKS_ER"/>
    <property type="match status" value="1"/>
</dbReference>
<comment type="caution">
    <text evidence="2">The sequence shown here is derived from an EMBL/GenBank/DDBJ whole genome shotgun (WGS) entry which is preliminary data.</text>
</comment>
<name>A0AAD9I7K0_9PEZI</name>
<dbReference type="SUPFAM" id="SSF51735">
    <property type="entry name" value="NAD(P)-binding Rossmann-fold domains"/>
    <property type="match status" value="1"/>
</dbReference>
<reference evidence="2" key="1">
    <citation type="journal article" date="2023" name="Mol. Plant Microbe Interact.">
        <title>Elucidating the Obligate Nature and Biological Capacity of an Invasive Fungal Corn Pathogen.</title>
        <authorList>
            <person name="MacCready J.S."/>
            <person name="Roggenkamp E.M."/>
            <person name="Gdanetz K."/>
            <person name="Chilvers M.I."/>
        </authorList>
    </citation>
    <scope>NUCLEOTIDE SEQUENCE</scope>
    <source>
        <strain evidence="2">PM02</strain>
    </source>
</reference>
<dbReference type="Pfam" id="PF08240">
    <property type="entry name" value="ADH_N"/>
    <property type="match status" value="1"/>
</dbReference>
<evidence type="ECO:0000313" key="3">
    <source>
        <dbReference type="Proteomes" id="UP001217918"/>
    </source>
</evidence>
<dbReference type="InterPro" id="IPR036291">
    <property type="entry name" value="NAD(P)-bd_dom_sf"/>
</dbReference>
<evidence type="ECO:0000259" key="1">
    <source>
        <dbReference type="SMART" id="SM00829"/>
    </source>
</evidence>
<dbReference type="Pfam" id="PF00107">
    <property type="entry name" value="ADH_zinc_N"/>
    <property type="match status" value="1"/>
</dbReference>
<dbReference type="GO" id="GO:0016491">
    <property type="term" value="F:oxidoreductase activity"/>
    <property type="evidence" value="ECO:0007669"/>
    <property type="project" value="InterPro"/>
</dbReference>
<dbReference type="FunFam" id="3.40.50.720:FF:000481">
    <property type="entry name" value="Alcohol dehydrogenase, variant"/>
    <property type="match status" value="1"/>
</dbReference>
<dbReference type="Gene3D" id="3.90.180.10">
    <property type="entry name" value="Medium-chain alcohol dehydrogenases, catalytic domain"/>
    <property type="match status" value="1"/>
</dbReference>
<dbReference type="EMBL" id="JAQQPM010000005">
    <property type="protein sequence ID" value="KAK2071752.1"/>
    <property type="molecule type" value="Genomic_DNA"/>
</dbReference>
<protein>
    <recommendedName>
        <fullName evidence="1">Enoyl reductase (ER) domain-containing protein</fullName>
    </recommendedName>
</protein>
<dbReference type="Gene3D" id="3.40.50.720">
    <property type="entry name" value="NAD(P)-binding Rossmann-like Domain"/>
    <property type="match status" value="1"/>
</dbReference>
<dbReference type="AlphaFoldDB" id="A0AAD9I7K0"/>
<dbReference type="PANTHER" id="PTHR45033">
    <property type="match status" value="1"/>
</dbReference>
<evidence type="ECO:0000313" key="2">
    <source>
        <dbReference type="EMBL" id="KAK2071752.1"/>
    </source>
</evidence>
<gene>
    <name evidence="2" type="ORF">P8C59_006153</name>
</gene>
<feature type="domain" description="Enoyl reductase (ER)" evidence="1">
    <location>
        <begin position="14"/>
        <end position="356"/>
    </location>
</feature>
<dbReference type="InterPro" id="IPR013149">
    <property type="entry name" value="ADH-like_C"/>
</dbReference>
<dbReference type="Proteomes" id="UP001217918">
    <property type="component" value="Unassembled WGS sequence"/>
</dbReference>
<dbReference type="InterPro" id="IPR013154">
    <property type="entry name" value="ADH-like_N"/>
</dbReference>
<sequence length="368" mass="39074">MSVAAGQALQEIEGNPGQVYFPLHLLEVPQPTPGPHQLLVRMSAVALNHKDLFIRQRLYPSLDASKPMFSDGCGTVVEVGSGVASPAAWKDQPVLFTPCRGWEADPAGPEDFDRTWATTGSSSRSEFGTAQEWLVVEADEAVPCPAHLSTTEGAALPLVGLTGWRALVTKSGNALPGRNILVTGVGGGVAIQVVQFAVALGCAVFVTSGDQAKLDRAVQEFGARGGVSYKDADWGKKLAALLPSDRPYLDAVIDGAGGDIVSKTARMLKAGGVIVQYGMTLAPKMEWSMPAVLKNIELKGSTMGSRKEFKEMMAFVAEKKIRPVVSRVVKGLGNLEGIESLFEDIKAGRQFGKLVIQIDVSDDSPSKL</sequence>